<dbReference type="RefSeq" id="WP_126778267.1">
    <property type="nucleotide sequence ID" value="NZ_NGJU01000002.1"/>
</dbReference>
<evidence type="ECO:0000256" key="4">
    <source>
        <dbReference type="SAM" id="MobiDB-lite"/>
    </source>
</evidence>
<keyword evidence="7" id="KW-1185">Reference proteome</keyword>
<feature type="domain" description="ABC transporter" evidence="5">
    <location>
        <begin position="303"/>
        <end position="492"/>
    </location>
</feature>
<protein>
    <recommendedName>
        <fullName evidence="5">ABC transporter domain-containing protein</fullName>
    </recommendedName>
</protein>
<dbReference type="InterPro" id="IPR003439">
    <property type="entry name" value="ABC_transporter-like_ATP-bd"/>
</dbReference>
<organism evidence="6 7">
    <name type="scientific">Vagococcus salmoninarum</name>
    <dbReference type="NCBI Taxonomy" id="2739"/>
    <lineage>
        <taxon>Bacteria</taxon>
        <taxon>Bacillati</taxon>
        <taxon>Bacillota</taxon>
        <taxon>Bacilli</taxon>
        <taxon>Lactobacillales</taxon>
        <taxon>Enterococcaceae</taxon>
        <taxon>Vagococcus</taxon>
    </lineage>
</organism>
<evidence type="ECO:0000259" key="5">
    <source>
        <dbReference type="PROSITE" id="PS50893"/>
    </source>
</evidence>
<feature type="region of interest" description="Disordered" evidence="4">
    <location>
        <begin position="215"/>
        <end position="263"/>
    </location>
</feature>
<accession>A0A429ZUZ8</accession>
<feature type="compositionally biased region" description="Basic residues" evidence="4">
    <location>
        <begin position="253"/>
        <end position="263"/>
    </location>
</feature>
<sequence>METLVIELTAVELSYQGNLILDIPHLSIYQWEKIGIVGSNGVGKSTLLKLIAGKLDPDKGIVKRHIDSRYFSQLGRGERKSDSNGKINSLLKVTHERIGQLSGGQETRLKLAEVFGTYSEGLLLDEPTTHLDDEGKNFLIKELENYYGTLLIVSHDRGFLDQTVSKIIEIKDHQVKVYQGNYYDYQKQVAEEELANEREILKITKERNRLSQLQKDLQKQAQGAEKVSHSQKQRQIKPNRLAGTKEKGSIAKGLHKRSKGLHKRSKGVNKRLELLGETPRRTVQVPITFQPNHQLTLHNNFPIRGESLSLVRNQKVLLSKSDFQFDLGKVHVIQGPNGCGKSSLLKQIVAGQAGVYLSPKVVFGYLEQDSFRQPPADSLLSYLLKETSGSETLIRSVLHHLGFEHASLRTAVSNLSGGEYLKVLLAKTFLSESNVLILDEPTSFLDVGTMEALQRLIKAYQGTVILVAHDEYFVAAVGEVFWEFIDEKLVRI</sequence>
<dbReference type="PROSITE" id="PS50893">
    <property type="entry name" value="ABC_TRANSPORTER_2"/>
    <property type="match status" value="2"/>
</dbReference>
<dbReference type="GO" id="GO:0005524">
    <property type="term" value="F:ATP binding"/>
    <property type="evidence" value="ECO:0007669"/>
    <property type="project" value="UniProtKB-KW"/>
</dbReference>
<dbReference type="SUPFAM" id="SSF52540">
    <property type="entry name" value="P-loop containing nucleoside triphosphate hydrolases"/>
    <property type="match status" value="2"/>
</dbReference>
<feature type="domain" description="ABC transporter" evidence="5">
    <location>
        <begin position="6"/>
        <end position="197"/>
    </location>
</feature>
<dbReference type="SMART" id="SM00382">
    <property type="entry name" value="AAA"/>
    <property type="match status" value="2"/>
</dbReference>
<dbReference type="InterPro" id="IPR050611">
    <property type="entry name" value="ABCF"/>
</dbReference>
<dbReference type="CDD" id="cd03221">
    <property type="entry name" value="ABCF_EF-3"/>
    <property type="match status" value="1"/>
</dbReference>
<keyword evidence="3" id="KW-0067">ATP-binding</keyword>
<dbReference type="Pfam" id="PF00005">
    <property type="entry name" value="ABC_tran"/>
    <property type="match status" value="2"/>
</dbReference>
<dbReference type="InterPro" id="IPR027417">
    <property type="entry name" value="P-loop_NTPase"/>
</dbReference>
<dbReference type="PANTHER" id="PTHR19211">
    <property type="entry name" value="ATP-BINDING TRANSPORT PROTEIN-RELATED"/>
    <property type="match status" value="1"/>
</dbReference>
<comment type="caution">
    <text evidence="6">The sequence shown here is derived from an EMBL/GenBank/DDBJ whole genome shotgun (WGS) entry which is preliminary data.</text>
</comment>
<dbReference type="EMBL" id="NGJU01000002">
    <property type="protein sequence ID" value="RST97519.1"/>
    <property type="molecule type" value="Genomic_DNA"/>
</dbReference>
<dbReference type="GO" id="GO:0016887">
    <property type="term" value="F:ATP hydrolysis activity"/>
    <property type="evidence" value="ECO:0007669"/>
    <property type="project" value="InterPro"/>
</dbReference>
<keyword evidence="1" id="KW-0677">Repeat</keyword>
<dbReference type="OrthoDB" id="9760950at2"/>
<evidence type="ECO:0000256" key="3">
    <source>
        <dbReference type="ARBA" id="ARBA00022840"/>
    </source>
</evidence>
<evidence type="ECO:0000256" key="2">
    <source>
        <dbReference type="ARBA" id="ARBA00022741"/>
    </source>
</evidence>
<dbReference type="PANTHER" id="PTHR19211:SF100">
    <property type="entry name" value="RIBOSOME PROTECTION PROTEIN VMLR"/>
    <property type="match status" value="1"/>
</dbReference>
<evidence type="ECO:0000313" key="7">
    <source>
        <dbReference type="Proteomes" id="UP000287239"/>
    </source>
</evidence>
<dbReference type="NCBIfam" id="NF000355">
    <property type="entry name" value="ribo_prot_ABC_F"/>
    <property type="match status" value="1"/>
</dbReference>
<dbReference type="AlphaFoldDB" id="A0A429ZUZ8"/>
<dbReference type="GeneID" id="98567187"/>
<gene>
    <name evidence="6" type="ORF">CBF35_02300</name>
</gene>
<name>A0A429ZUZ8_9ENTE</name>
<dbReference type="Gene3D" id="3.40.50.300">
    <property type="entry name" value="P-loop containing nucleotide triphosphate hydrolases"/>
    <property type="match status" value="3"/>
</dbReference>
<reference evidence="6 7" key="1">
    <citation type="submission" date="2017-05" db="EMBL/GenBank/DDBJ databases">
        <title>Vagococcus spp. assemblies.</title>
        <authorList>
            <person name="Gulvik C.A."/>
        </authorList>
    </citation>
    <scope>NUCLEOTIDE SEQUENCE [LARGE SCALE GENOMIC DNA]</scope>
    <source>
        <strain evidence="6 7">NCFB 2777</strain>
    </source>
</reference>
<dbReference type="InterPro" id="IPR003593">
    <property type="entry name" value="AAA+_ATPase"/>
</dbReference>
<dbReference type="Proteomes" id="UP000287239">
    <property type="component" value="Unassembled WGS sequence"/>
</dbReference>
<evidence type="ECO:0000313" key="6">
    <source>
        <dbReference type="EMBL" id="RST97519.1"/>
    </source>
</evidence>
<proteinExistence type="predicted"/>
<keyword evidence="2" id="KW-0547">Nucleotide-binding</keyword>
<evidence type="ECO:0000256" key="1">
    <source>
        <dbReference type="ARBA" id="ARBA00022737"/>
    </source>
</evidence>